<name>H0GFU2_SACCK</name>
<dbReference type="PhylomeDB" id="H0GFU2"/>
<comment type="caution">
    <text evidence="2">The sequence shown here is derived from an EMBL/GenBank/DDBJ whole genome shotgun (WGS) entry which is preliminary data.</text>
</comment>
<gene>
    <name evidence="2" type="ORF">VIN7_1687</name>
</gene>
<accession>H0GFU2</accession>
<feature type="signal peptide" evidence="1">
    <location>
        <begin position="1"/>
        <end position="24"/>
    </location>
</feature>
<evidence type="ECO:0000313" key="2">
    <source>
        <dbReference type="EMBL" id="EHN07306.1"/>
    </source>
</evidence>
<feature type="chain" id="PRO_5003533918" evidence="1">
    <location>
        <begin position="25"/>
        <end position="346"/>
    </location>
</feature>
<organism evidence="2 3">
    <name type="scientific">Saccharomyces cerevisiae x Saccharomyces kudriavzevii (strain VIN7)</name>
    <name type="common">Yeast</name>
    <dbReference type="NCBI Taxonomy" id="1095631"/>
    <lineage>
        <taxon>Eukaryota</taxon>
        <taxon>Fungi</taxon>
        <taxon>Dikarya</taxon>
        <taxon>Ascomycota</taxon>
        <taxon>Saccharomycotina</taxon>
        <taxon>Saccharomycetes</taxon>
        <taxon>Saccharomycetales</taxon>
        <taxon>Saccharomycetaceae</taxon>
        <taxon>Saccharomyces</taxon>
    </lineage>
</organism>
<keyword evidence="3" id="KW-1185">Reference proteome</keyword>
<dbReference type="OrthoDB" id="4024574at2759"/>
<sequence>MYNFLEFFFFFITYTLFKSTFVQGKSSFPGHDVCKFEDQNFQTEFFLNVLKGDKLQNLKQEYEQYKKQSTLYTGFVIEKQYEYQVAPLQINNFLQVTFCKGGKPIWNHILPFQKDLDWAEPLCIPAQEDDTISQNSSVCFKFARVQKYTQRNVTLYFPNKFVGFVFVCNSSKTHPPTQNNFETIPLTPIISDDIRDYKISWSIKGRITKVVPYLHTLSIPMSKYEMLIHSDKNISNELEYKSLTSEFWKSYKNLRKFFKNKEMSWINEINPMEQYDSSGNENVPNFHEKLDRTINRIAQNIERPHDALIRAIAAHNRNSNSGNITRRKYLRRKISKMLKNKIPLKN</sequence>
<protein>
    <submittedName>
        <fullName evidence="2">YGL138C-like protein</fullName>
    </submittedName>
</protein>
<keyword evidence="1" id="KW-0732">Signal</keyword>
<proteinExistence type="predicted"/>
<evidence type="ECO:0000313" key="3">
    <source>
        <dbReference type="Proteomes" id="UP000009009"/>
    </source>
</evidence>
<dbReference type="AlphaFoldDB" id="H0GFU2"/>
<dbReference type="HOGENOM" id="CLU_804495_0_0_1"/>
<reference evidence="2 3" key="1">
    <citation type="journal article" date="2012" name="FEMS Yeast Res.">
        <title>The genome sequence of the wine yeast VIN7 reveals an allotriploid hybrid genome with Saccharomyces cerevisiae and Saccharomyces kudriavzevii origins.</title>
        <authorList>
            <person name="Borneman A.R."/>
            <person name="Desany B.A."/>
            <person name="Riches D."/>
            <person name="Affourtit J.P."/>
            <person name="Forgan A.H."/>
            <person name="Pretorius I.S."/>
            <person name="Egholm M."/>
            <person name="Chambers P.J."/>
        </authorList>
    </citation>
    <scope>NUCLEOTIDE SEQUENCE [LARGE SCALE GENOMIC DNA]</scope>
    <source>
        <strain evidence="2 3">VIN7</strain>
    </source>
</reference>
<evidence type="ECO:0000256" key="1">
    <source>
        <dbReference type="SAM" id="SignalP"/>
    </source>
</evidence>
<dbReference type="Proteomes" id="UP000009009">
    <property type="component" value="Unassembled WGS sequence"/>
</dbReference>
<dbReference type="EMBL" id="AGVY01000022">
    <property type="protein sequence ID" value="EHN07306.1"/>
    <property type="molecule type" value="Genomic_DNA"/>
</dbReference>